<sequence length="197" mass="22429">MDDTHFLDMISWSNTNGENFFHEVCRTGSYELLVRVEPYLDDDSRHLLKVVNHQGQSCMHIAVNHSRSVEIMNILRNMGADINGRTSTGGFTVLHEAVVNKAYDVAEWLCQEPDIQIQAKTSANLTAYQLAFVLNDSKMMAILKKYGADFTLLSFWHPWEQTSMVKSAAMVFPFYTKLSYTKPTMLLNGFASSRVFN</sequence>
<evidence type="ECO:0000256" key="5">
    <source>
        <dbReference type="ARBA" id="ARBA00037244"/>
    </source>
</evidence>
<dbReference type="GO" id="GO:0085034">
    <property type="term" value="P:symbiont-mediated suppression of host NF-kappaB cascade"/>
    <property type="evidence" value="ECO:0007669"/>
    <property type="project" value="UniProtKB-KW"/>
</dbReference>
<dbReference type="InterPro" id="IPR002110">
    <property type="entry name" value="Ankyrin_rpt"/>
</dbReference>
<accession>S5DRC1</accession>
<dbReference type="PROSITE" id="PS50088">
    <property type="entry name" value="ANK_REPEAT"/>
    <property type="match status" value="1"/>
</dbReference>
<proteinExistence type="predicted"/>
<dbReference type="EMBL" id="KC752315">
    <property type="protein sequence ID" value="AGQ20223.1"/>
    <property type="molecule type" value="Genomic_DNA"/>
</dbReference>
<dbReference type="InterPro" id="IPR036770">
    <property type="entry name" value="Ankyrin_rpt-contain_sf"/>
</dbReference>
<keyword evidence="4" id="KW-0040">ANK repeat</keyword>
<comment type="function">
    <text evidence="5">Suppresses the host immune response through NF-kappa-B inactivation. Possesses ankyrin repeat domains required for NF-kappa-B binding but lacks the regulatory regions required for dissociation from NF-kappa-B and degradation. Therefore, prevents host NF-kappa-B release and subsequent activation.</text>
</comment>
<dbReference type="Gene3D" id="1.25.40.20">
    <property type="entry name" value="Ankyrin repeat-containing domain"/>
    <property type="match status" value="1"/>
</dbReference>
<evidence type="ECO:0000256" key="2">
    <source>
        <dbReference type="ARBA" id="ARBA00022737"/>
    </source>
</evidence>
<dbReference type="SMART" id="SM00248">
    <property type="entry name" value="ANK"/>
    <property type="match status" value="3"/>
</dbReference>
<evidence type="ECO:0000256" key="4">
    <source>
        <dbReference type="ARBA" id="ARBA00023043"/>
    </source>
</evidence>
<keyword evidence="1" id="KW-0945">Host-virus interaction</keyword>
<evidence type="ECO:0000256" key="1">
    <source>
        <dbReference type="ARBA" id="ARBA00022581"/>
    </source>
</evidence>
<reference evidence="6" key="1">
    <citation type="journal article" date="2013" name="J. Gen. Virol.">
        <title>Ultrastructural and genomic characterization of a second banchine polydnavirus confirms the existence of shared features within this ichnovirus lineage.</title>
        <authorList>
            <person name="Djoumad A."/>
            <person name="Stoltz D."/>
            <person name="Beliveau C."/>
            <person name="Boyle B."/>
            <person name="Kuhn L."/>
            <person name="Cusson M."/>
        </authorList>
    </citation>
    <scope>NUCLEOTIDE SEQUENCE</scope>
</reference>
<dbReference type="GO" id="GO:0051059">
    <property type="term" value="F:NF-kappaB binding"/>
    <property type="evidence" value="ECO:0007669"/>
    <property type="project" value="TreeGrafter"/>
</dbReference>
<keyword evidence="2" id="KW-0677">Repeat</keyword>
<keyword evidence="3" id="KW-1100">Inhibition of host NF-kappa-B by virus</keyword>
<dbReference type="Pfam" id="PF12796">
    <property type="entry name" value="Ank_2"/>
    <property type="match status" value="1"/>
</dbReference>
<dbReference type="GO" id="GO:0071356">
    <property type="term" value="P:cellular response to tumor necrosis factor"/>
    <property type="evidence" value="ECO:0007669"/>
    <property type="project" value="TreeGrafter"/>
</dbReference>
<organism evidence="6">
    <name type="scientific">Apophua simplicipes ichnovirus</name>
    <dbReference type="NCBI Taxonomy" id="1329648"/>
    <lineage>
        <taxon>Viruses</taxon>
        <taxon>Viruses incertae sedis</taxon>
        <taxon>Polydnaviriformidae</taxon>
        <taxon>Ichnoviriform</taxon>
    </lineage>
</organism>
<dbReference type="PANTHER" id="PTHR46680">
    <property type="entry name" value="NF-KAPPA-B INHIBITOR ALPHA"/>
    <property type="match status" value="1"/>
</dbReference>
<protein>
    <submittedName>
        <fullName evidence="6">AsIV-cont00109-ORF2</fullName>
    </submittedName>
</protein>
<evidence type="ECO:0000256" key="3">
    <source>
        <dbReference type="ARBA" id="ARBA00022863"/>
    </source>
</evidence>
<dbReference type="SUPFAM" id="SSF48403">
    <property type="entry name" value="Ankyrin repeat"/>
    <property type="match status" value="1"/>
</dbReference>
<name>S5DRC1_9VIRU</name>
<dbReference type="PANTHER" id="PTHR46680:SF3">
    <property type="entry name" value="NF-KAPPA-B INHIBITOR CACTUS"/>
    <property type="match status" value="1"/>
</dbReference>
<evidence type="ECO:0000313" key="6">
    <source>
        <dbReference type="EMBL" id="AGQ20223.1"/>
    </source>
</evidence>
<dbReference type="InterPro" id="IPR051070">
    <property type="entry name" value="NF-kappa-B_inhibitor"/>
</dbReference>